<evidence type="ECO:0000313" key="2">
    <source>
        <dbReference type="EMBL" id="ACR41591.1"/>
    </source>
</evidence>
<dbReference type="SUPFAM" id="SSF53335">
    <property type="entry name" value="S-adenosyl-L-methionine-dependent methyltransferases"/>
    <property type="match status" value="1"/>
</dbReference>
<dbReference type="EMBL" id="CP001402">
    <property type="protein sequence ID" value="ACR41591.1"/>
    <property type="molecule type" value="Genomic_DNA"/>
</dbReference>
<dbReference type="Proteomes" id="UP000001479">
    <property type="component" value="Chromosome"/>
</dbReference>
<dbReference type="InterPro" id="IPR029063">
    <property type="entry name" value="SAM-dependent_MTases_sf"/>
</dbReference>
<gene>
    <name evidence="2" type="ordered locus">M164_0984</name>
</gene>
<accession>C4KG77</accession>
<dbReference type="HOGENOM" id="CLU_1902029_0_0_2"/>
<dbReference type="GeneID" id="58736063"/>
<proteinExistence type="predicted"/>
<protein>
    <recommendedName>
        <fullName evidence="1">Methyltransferase FkbM domain-containing protein</fullName>
    </recommendedName>
</protein>
<evidence type="ECO:0000259" key="1">
    <source>
        <dbReference type="Pfam" id="PF05050"/>
    </source>
</evidence>
<dbReference type="NCBIfam" id="TIGR01444">
    <property type="entry name" value="fkbM_fam"/>
    <property type="match status" value="1"/>
</dbReference>
<name>C4KG77_SACI6</name>
<dbReference type="InterPro" id="IPR006342">
    <property type="entry name" value="FkbM_mtfrase"/>
</dbReference>
<reference evidence="2 3" key="1">
    <citation type="journal article" date="2009" name="Proc. Natl. Acad. Sci. U.S.A.">
        <title>Biogeography of the Sulfolobus islandicus pan-genome.</title>
        <authorList>
            <person name="Reno M.L."/>
            <person name="Held N.L."/>
            <person name="Fields C.J."/>
            <person name="Burke P.V."/>
            <person name="Whitaker R.J."/>
        </authorList>
    </citation>
    <scope>NUCLEOTIDE SEQUENCE [LARGE SCALE GENOMIC DNA]</scope>
    <source>
        <strain evidence="3">M.16.4 / Kamchatka #3</strain>
    </source>
</reference>
<sequence>MNLNPNSYKLLSLNVFDNKFDNVKLYNVAVGNKEGEVFIRPNFNETHVSTKGYKVKMMSLDSLDFNKINLLKIDVEDFEKDILGSESTLDKVIIEVHENNKNFVNSMMHSHGLVKEELTYGESIYYMLYVRKR</sequence>
<dbReference type="Pfam" id="PF05050">
    <property type="entry name" value="Methyltransf_21"/>
    <property type="match status" value="1"/>
</dbReference>
<dbReference type="Gene3D" id="3.40.50.150">
    <property type="entry name" value="Vaccinia Virus protein VP39"/>
    <property type="match status" value="1"/>
</dbReference>
<evidence type="ECO:0000313" key="3">
    <source>
        <dbReference type="Proteomes" id="UP000001479"/>
    </source>
</evidence>
<feature type="domain" description="Methyltransferase FkbM" evidence="1">
    <location>
        <begin position="46"/>
        <end position="108"/>
    </location>
</feature>
<dbReference type="AlphaFoldDB" id="C4KG77"/>
<dbReference type="RefSeq" id="WP_012735834.1">
    <property type="nucleotide sequence ID" value="NC_012726.1"/>
</dbReference>
<organism evidence="2 3">
    <name type="scientific">Saccharolobus islandicus (strain M.16.4 / Kamchatka #3)</name>
    <name type="common">Sulfolobus islandicus</name>
    <dbReference type="NCBI Taxonomy" id="426118"/>
    <lineage>
        <taxon>Archaea</taxon>
        <taxon>Thermoproteota</taxon>
        <taxon>Thermoprotei</taxon>
        <taxon>Sulfolobales</taxon>
        <taxon>Sulfolobaceae</taxon>
        <taxon>Saccharolobus</taxon>
    </lineage>
</organism>
<dbReference type="KEGG" id="sid:M164_0984"/>